<accession>A0ABV5Y4D4</accession>
<gene>
    <name evidence="7" type="ORF">ACFFP1_20420</name>
</gene>
<keyword evidence="4" id="KW-0732">Signal</keyword>
<dbReference type="Proteomes" id="UP001589702">
    <property type="component" value="Unassembled WGS sequence"/>
</dbReference>
<dbReference type="InterPro" id="IPR013320">
    <property type="entry name" value="ConA-like_dom_sf"/>
</dbReference>
<reference evidence="7 8" key="1">
    <citation type="submission" date="2024-09" db="EMBL/GenBank/DDBJ databases">
        <authorList>
            <person name="Sun Q."/>
            <person name="Mori K."/>
        </authorList>
    </citation>
    <scope>NUCLEOTIDE SEQUENCE [LARGE SCALE GENOMIC DNA]</scope>
    <source>
        <strain evidence="7 8">JCM 1334</strain>
    </source>
</reference>
<sequence>MRRTHSGPGLTPGPNSKKRLNALVLAAVMASGSTLPLSAPAFAADNSGATATASGAAVASPLYSETYRPQFHFSPATNWMNDPNGLLYYQGEYHMFFQYNPSGDTWGNMSWGHAVSTDLVHWTQLPLAIPQDGKDMIFSGSAVIDKNNTTGFGQPGNPAMVAIYTAADKATGKQSQALAYSTDKGRTFTKYAGNPVLDIGSNNFRDPKVFWYEAGHEWLMSAVLSDQHKVTFYSSPDLKTWKHLSDFGPAGATGGVWECPDLFPLPDPANPGKQKWVLTVNLNPGGIAGGSGVQYFTGSFDGTTFTSDDKPYVAPAGTPLDSFETGSFGSWTATGTAFGTAPAAGTLPNQQAVSGFPGNYLVNSFNGGDGSTGTLSSQTFTISKPHLNFLVGGGNHPYVPNTVPFGTLPTGQVFNDFSGTTYGPGWTATGSFVNSGPSTESLPNQLGPKVLDTYAPAGDPGTGTITSPTFTVNSPYIDLQVAGGNHPAGQANPTAVNLIIGGQVVATTTGPNSPDLTWTNWDVSKYQGQQAQIQVVDQNDGSTGGWGHLMVGDIVFAGAAAKPWDTQTSVNLVVDGKVVRSSTGQDSESLDWNSWDLSDLQGKTGHIEISDNNTGGWGHILADQFTLSDTAAQPAIQRAHWVDYGKDNYAGVTFNDAPGGKRIMIGWMNNWDYGGSIPTSPWRSAMTVPRELSLQTVDGAPRLAQTPVNQLNELTTGPSVHEEKMSVPAGSTVLPATGKAVDITASFAAGTASSYGLKVRTGSGQETLIGYDNRSGKVYIDRTKSGAVGFSSSFPGVQTAPLTTTGGSVKLHILVDWSSVEVFADDGKIVLTDQIFPDPSSQGIEAFANGGNATLTSLDVKQMKSALPSVGPQQ</sequence>
<dbReference type="SUPFAM" id="SSF49899">
    <property type="entry name" value="Concanavalin A-like lectins/glucanases"/>
    <property type="match status" value="1"/>
</dbReference>
<dbReference type="RefSeq" id="WP_308193836.1">
    <property type="nucleotide sequence ID" value="NZ_BAAAWN010000001.1"/>
</dbReference>
<dbReference type="PANTHER" id="PTHR42800">
    <property type="entry name" value="EXOINULINASE INUD (AFU_ORTHOLOGUE AFUA_5G00480)"/>
    <property type="match status" value="1"/>
</dbReference>
<evidence type="ECO:0000259" key="6">
    <source>
        <dbReference type="Pfam" id="PF08244"/>
    </source>
</evidence>
<feature type="domain" description="Glycosyl hydrolase family 32 N-terminal" evidence="5">
    <location>
        <begin position="72"/>
        <end position="310"/>
    </location>
</feature>
<dbReference type="EMBL" id="JBHMBC010000039">
    <property type="protein sequence ID" value="MFB9821848.1"/>
    <property type="molecule type" value="Genomic_DNA"/>
</dbReference>
<evidence type="ECO:0000313" key="7">
    <source>
        <dbReference type="EMBL" id="MFB9821848.1"/>
    </source>
</evidence>
<dbReference type="InterPro" id="IPR013189">
    <property type="entry name" value="Glyco_hydro_32_C"/>
</dbReference>
<dbReference type="InterPro" id="IPR018053">
    <property type="entry name" value="Glyco_hydro_32_AS"/>
</dbReference>
<dbReference type="PANTHER" id="PTHR42800:SF1">
    <property type="entry name" value="EXOINULINASE INUD (AFU_ORTHOLOGUE AFUA_5G00480)"/>
    <property type="match status" value="1"/>
</dbReference>
<proteinExistence type="inferred from homology"/>
<dbReference type="Gene3D" id="2.115.10.20">
    <property type="entry name" value="Glycosyl hydrolase domain, family 43"/>
    <property type="match status" value="2"/>
</dbReference>
<dbReference type="PROSITE" id="PS00609">
    <property type="entry name" value="GLYCOSYL_HYDROL_F32"/>
    <property type="match status" value="1"/>
</dbReference>
<dbReference type="SMART" id="SM00640">
    <property type="entry name" value="Glyco_32"/>
    <property type="match status" value="1"/>
</dbReference>
<evidence type="ECO:0000259" key="5">
    <source>
        <dbReference type="Pfam" id="PF00251"/>
    </source>
</evidence>
<feature type="chain" id="PRO_5046555239" evidence="4">
    <location>
        <begin position="44"/>
        <end position="874"/>
    </location>
</feature>
<organism evidence="7 8">
    <name type="scientific">Arthrobacter ramosus</name>
    <dbReference type="NCBI Taxonomy" id="1672"/>
    <lineage>
        <taxon>Bacteria</taxon>
        <taxon>Bacillati</taxon>
        <taxon>Actinomycetota</taxon>
        <taxon>Actinomycetes</taxon>
        <taxon>Micrococcales</taxon>
        <taxon>Micrococcaceae</taxon>
        <taxon>Arthrobacter</taxon>
    </lineage>
</organism>
<comment type="similarity">
    <text evidence="1">Belongs to the glycosyl hydrolase 32 family.</text>
</comment>
<dbReference type="CDD" id="cd18622">
    <property type="entry name" value="GH32_Inu-like"/>
    <property type="match status" value="1"/>
</dbReference>
<evidence type="ECO:0000256" key="1">
    <source>
        <dbReference type="ARBA" id="ARBA00009902"/>
    </source>
</evidence>
<evidence type="ECO:0000313" key="8">
    <source>
        <dbReference type="Proteomes" id="UP001589702"/>
    </source>
</evidence>
<evidence type="ECO:0000256" key="3">
    <source>
        <dbReference type="ARBA" id="ARBA00023295"/>
    </source>
</evidence>
<dbReference type="SUPFAM" id="SSF75005">
    <property type="entry name" value="Arabinanase/levansucrase/invertase"/>
    <property type="match status" value="1"/>
</dbReference>
<keyword evidence="3" id="KW-0326">Glycosidase</keyword>
<comment type="caution">
    <text evidence="7">The sequence shown here is derived from an EMBL/GenBank/DDBJ whole genome shotgun (WGS) entry which is preliminary data.</text>
</comment>
<dbReference type="Pfam" id="PF00251">
    <property type="entry name" value="Glyco_hydro_32N"/>
    <property type="match status" value="2"/>
</dbReference>
<dbReference type="Pfam" id="PF08244">
    <property type="entry name" value="Glyco_hydro_32C"/>
    <property type="match status" value="1"/>
</dbReference>
<evidence type="ECO:0000256" key="4">
    <source>
        <dbReference type="SAM" id="SignalP"/>
    </source>
</evidence>
<evidence type="ECO:0000256" key="2">
    <source>
        <dbReference type="ARBA" id="ARBA00022801"/>
    </source>
</evidence>
<keyword evidence="2" id="KW-0378">Hydrolase</keyword>
<feature type="domain" description="Glycosyl hydrolase family 32 N-terminal" evidence="5">
    <location>
        <begin position="629"/>
        <end position="707"/>
    </location>
</feature>
<name>A0ABV5Y4D4_ARTRM</name>
<protein>
    <submittedName>
        <fullName evidence="7">GH32 C-terminal domain-containing protein</fullName>
    </submittedName>
</protein>
<dbReference type="InterPro" id="IPR023296">
    <property type="entry name" value="Glyco_hydro_beta-prop_sf"/>
</dbReference>
<keyword evidence="8" id="KW-1185">Reference proteome</keyword>
<dbReference type="Gene3D" id="2.60.120.560">
    <property type="entry name" value="Exo-inulinase, domain 1"/>
    <property type="match status" value="1"/>
</dbReference>
<feature type="domain" description="Glycosyl hydrolase family 32 C-terminal" evidence="6">
    <location>
        <begin position="728"/>
        <end position="861"/>
    </location>
</feature>
<dbReference type="InterPro" id="IPR013148">
    <property type="entry name" value="Glyco_hydro_32_N"/>
</dbReference>
<feature type="signal peptide" evidence="4">
    <location>
        <begin position="1"/>
        <end position="43"/>
    </location>
</feature>
<dbReference type="InterPro" id="IPR001362">
    <property type="entry name" value="Glyco_hydro_32"/>
</dbReference>